<dbReference type="InterPro" id="IPR023346">
    <property type="entry name" value="Lysozyme-like_dom_sf"/>
</dbReference>
<dbReference type="GO" id="GO:0008843">
    <property type="term" value="F:endochitinase activity"/>
    <property type="evidence" value="ECO:0007669"/>
    <property type="project" value="UniProtKB-EC"/>
</dbReference>
<dbReference type="Gene3D" id="3.30.60.10">
    <property type="entry name" value="Endochitinase-like"/>
    <property type="match status" value="1"/>
</dbReference>
<feature type="disulfide bond" evidence="12">
    <location>
        <begin position="80"/>
        <end position="130"/>
    </location>
</feature>
<evidence type="ECO:0000256" key="2">
    <source>
        <dbReference type="ARBA" id="ARBA00012729"/>
    </source>
</evidence>
<evidence type="ECO:0000256" key="6">
    <source>
        <dbReference type="ARBA" id="ARBA00023024"/>
    </source>
</evidence>
<dbReference type="InterPro" id="IPR000726">
    <property type="entry name" value="Glyco_hydro_19_cat"/>
</dbReference>
<keyword evidence="9" id="KW-0326">Glycosidase</keyword>
<keyword evidence="4" id="KW-0378">Hydrolase</keyword>
<dbReference type="SUPFAM" id="SSF53955">
    <property type="entry name" value="Lysozyme-like"/>
    <property type="match status" value="1"/>
</dbReference>
<keyword evidence="5" id="KW-0611">Plant defense</keyword>
<dbReference type="PANTHER" id="PTHR22595:SF197">
    <property type="entry name" value="CHITINASE FAMILY PROTEIN"/>
    <property type="match status" value="1"/>
</dbReference>
<dbReference type="InterPro" id="IPR001002">
    <property type="entry name" value="Chitin-bd_1"/>
</dbReference>
<keyword evidence="8" id="KW-0119">Carbohydrate metabolism</keyword>
<name>A0A2N9ERL5_FAGSY</name>
<evidence type="ECO:0000256" key="10">
    <source>
        <dbReference type="ARBA" id="ARBA00023326"/>
    </source>
</evidence>
<dbReference type="GO" id="GO:0006952">
    <property type="term" value="P:defense response"/>
    <property type="evidence" value="ECO:0007669"/>
    <property type="project" value="UniProtKB-KW"/>
</dbReference>
<keyword evidence="6" id="KW-0146">Chitin degradation</keyword>
<dbReference type="Gene3D" id="3.30.20.10">
    <property type="entry name" value="Endochitinase, domain 2"/>
    <property type="match status" value="1"/>
</dbReference>
<feature type="disulfide bond" evidence="12">
    <location>
        <begin position="144"/>
        <end position="153"/>
    </location>
</feature>
<feature type="disulfide bond" evidence="12">
    <location>
        <begin position="230"/>
        <end position="262"/>
    </location>
</feature>
<dbReference type="PROSITE" id="PS50941">
    <property type="entry name" value="CHIT_BIND_I_2"/>
    <property type="match status" value="1"/>
</dbReference>
<dbReference type="GO" id="GO:0016998">
    <property type="term" value="P:cell wall macromolecule catabolic process"/>
    <property type="evidence" value="ECO:0007669"/>
    <property type="project" value="InterPro"/>
</dbReference>
<evidence type="ECO:0000313" key="16">
    <source>
        <dbReference type="EMBL" id="SPC77249.1"/>
    </source>
</evidence>
<keyword evidence="7 12" id="KW-1015">Disulfide bond</keyword>
<evidence type="ECO:0000256" key="14">
    <source>
        <dbReference type="SAM" id="SignalP"/>
    </source>
</evidence>
<protein>
    <recommendedName>
        <fullName evidence="2">chitinase</fullName>
        <ecNumber evidence="2">3.2.1.14</ecNumber>
    </recommendedName>
</protein>
<evidence type="ECO:0000259" key="15">
    <source>
        <dbReference type="PROSITE" id="PS50941"/>
    </source>
</evidence>
<dbReference type="EC" id="3.2.1.14" evidence="2"/>
<comment type="catalytic activity">
    <reaction evidence="1">
        <text>Random endo-hydrolysis of N-acetyl-beta-D-glucosaminide (1-&gt;4)-beta-linkages in chitin and chitodextrins.</text>
        <dbReference type="EC" id="3.2.1.14"/>
    </reaction>
</comment>
<dbReference type="GO" id="GO:0006032">
    <property type="term" value="P:chitin catabolic process"/>
    <property type="evidence" value="ECO:0007669"/>
    <property type="project" value="UniProtKB-KW"/>
</dbReference>
<comment type="caution">
    <text evidence="13">Lacks conserved residue(s) required for the propagation of feature annotation.</text>
</comment>
<evidence type="ECO:0000256" key="5">
    <source>
        <dbReference type="ARBA" id="ARBA00022821"/>
    </source>
</evidence>
<evidence type="ECO:0000256" key="12">
    <source>
        <dbReference type="PIRSR" id="PIRSR001060-2"/>
    </source>
</evidence>
<dbReference type="CDD" id="cd00035">
    <property type="entry name" value="ChtBD1"/>
    <property type="match status" value="1"/>
</dbReference>
<keyword evidence="10" id="KW-0624">Polysaccharide degradation</keyword>
<feature type="active site" description="Proton donor" evidence="11">
    <location>
        <position position="125"/>
    </location>
</feature>
<organism evidence="16">
    <name type="scientific">Fagus sylvatica</name>
    <name type="common">Beechnut</name>
    <dbReference type="NCBI Taxonomy" id="28930"/>
    <lineage>
        <taxon>Eukaryota</taxon>
        <taxon>Viridiplantae</taxon>
        <taxon>Streptophyta</taxon>
        <taxon>Embryophyta</taxon>
        <taxon>Tracheophyta</taxon>
        <taxon>Spermatophyta</taxon>
        <taxon>Magnoliopsida</taxon>
        <taxon>eudicotyledons</taxon>
        <taxon>Gunneridae</taxon>
        <taxon>Pentapetalae</taxon>
        <taxon>rosids</taxon>
        <taxon>fabids</taxon>
        <taxon>Fagales</taxon>
        <taxon>Fagaceae</taxon>
        <taxon>Fagus</taxon>
    </lineage>
</organism>
<evidence type="ECO:0000256" key="4">
    <source>
        <dbReference type="ARBA" id="ARBA00022801"/>
    </source>
</evidence>
<dbReference type="PROSITE" id="PS00773">
    <property type="entry name" value="CHITINASE_19_1"/>
    <property type="match status" value="1"/>
</dbReference>
<evidence type="ECO:0000256" key="11">
    <source>
        <dbReference type="PIRSR" id="PIRSR001060-1"/>
    </source>
</evidence>
<dbReference type="CDD" id="cd00325">
    <property type="entry name" value="chitinase_GH19"/>
    <property type="match status" value="1"/>
</dbReference>
<feature type="disulfide bond" evidence="12 13">
    <location>
        <begin position="24"/>
        <end position="36"/>
    </location>
</feature>
<accession>A0A2N9ERL5</accession>
<feature type="chain" id="PRO_5014634237" description="chitinase" evidence="14">
    <location>
        <begin position="20"/>
        <end position="262"/>
    </location>
</feature>
<dbReference type="EMBL" id="OIVN01000260">
    <property type="protein sequence ID" value="SPC77249.1"/>
    <property type="molecule type" value="Genomic_DNA"/>
</dbReference>
<feature type="domain" description="Chitin-binding type-1" evidence="15">
    <location>
        <begin position="19"/>
        <end position="54"/>
    </location>
</feature>
<dbReference type="PIRSF" id="PIRSF001060">
    <property type="entry name" value="Endochitinase"/>
    <property type="match status" value="1"/>
</dbReference>
<dbReference type="InterPro" id="IPR036861">
    <property type="entry name" value="Endochitinase-like_sf"/>
</dbReference>
<evidence type="ECO:0000256" key="1">
    <source>
        <dbReference type="ARBA" id="ARBA00000822"/>
    </source>
</evidence>
<dbReference type="Gene3D" id="1.10.530.10">
    <property type="match status" value="1"/>
</dbReference>
<keyword evidence="14" id="KW-0732">Signal</keyword>
<dbReference type="Pfam" id="PF00187">
    <property type="entry name" value="Chitin_bind_1"/>
    <property type="match status" value="1"/>
</dbReference>
<evidence type="ECO:0000256" key="3">
    <source>
        <dbReference type="ARBA" id="ARBA00022669"/>
    </source>
</evidence>
<dbReference type="InterPro" id="IPR016283">
    <property type="entry name" value="Glyco_hydro_19"/>
</dbReference>
<dbReference type="PROSITE" id="PS00026">
    <property type="entry name" value="CHIT_BIND_I_1"/>
    <property type="match status" value="1"/>
</dbReference>
<evidence type="ECO:0000256" key="13">
    <source>
        <dbReference type="PROSITE-ProRule" id="PRU00261"/>
    </source>
</evidence>
<reference evidence="16" key="1">
    <citation type="submission" date="2018-02" db="EMBL/GenBank/DDBJ databases">
        <authorList>
            <person name="Cohen D.B."/>
            <person name="Kent A.D."/>
        </authorList>
    </citation>
    <scope>NUCLEOTIDE SEQUENCE</scope>
</reference>
<proteinExistence type="predicted"/>
<evidence type="ECO:0000256" key="8">
    <source>
        <dbReference type="ARBA" id="ARBA00023277"/>
    </source>
</evidence>
<dbReference type="GO" id="GO:0000272">
    <property type="term" value="P:polysaccharide catabolic process"/>
    <property type="evidence" value="ECO:0007669"/>
    <property type="project" value="UniProtKB-KW"/>
</dbReference>
<gene>
    <name evidence="16" type="ORF">FSB_LOCUS5131</name>
</gene>
<dbReference type="SMART" id="SM00270">
    <property type="entry name" value="ChtBD1"/>
    <property type="match status" value="1"/>
</dbReference>
<dbReference type="SUPFAM" id="SSF57016">
    <property type="entry name" value="Plant lectins/antimicrobial peptides"/>
    <property type="match status" value="1"/>
</dbReference>
<keyword evidence="3 13" id="KW-0147">Chitin-binding</keyword>
<dbReference type="Pfam" id="PF00182">
    <property type="entry name" value="Glyco_hydro_19"/>
    <property type="match status" value="2"/>
</dbReference>
<dbReference type="InterPro" id="IPR018371">
    <property type="entry name" value="Chitin-binding_1_CS"/>
</dbReference>
<evidence type="ECO:0000256" key="9">
    <source>
        <dbReference type="ARBA" id="ARBA00023295"/>
    </source>
</evidence>
<dbReference type="GO" id="GO:0008061">
    <property type="term" value="F:chitin binding"/>
    <property type="evidence" value="ECO:0007669"/>
    <property type="project" value="UniProtKB-UniRule"/>
</dbReference>
<feature type="signal peptide" evidence="14">
    <location>
        <begin position="1"/>
        <end position="19"/>
    </location>
</feature>
<evidence type="ECO:0000256" key="7">
    <source>
        <dbReference type="ARBA" id="ARBA00023157"/>
    </source>
</evidence>
<dbReference type="AlphaFoldDB" id="A0A2N9ERL5"/>
<feature type="disulfide bond" evidence="12 13">
    <location>
        <begin position="29"/>
        <end position="43"/>
    </location>
</feature>
<dbReference type="PANTHER" id="PTHR22595">
    <property type="entry name" value="CHITINASE-RELATED"/>
    <property type="match status" value="1"/>
</dbReference>
<dbReference type="FunFam" id="3.30.20.10:FF:000001">
    <property type="entry name" value="Endochitinase (Chitinase)"/>
    <property type="match status" value="1"/>
</dbReference>
<sequence length="262" mass="28336">MDVLITLILVGILAGSVKGQNCGCAANLCCSFYGYCGTSNAFCGPGCQAGPCIINNISVPSIVTEKFFNGILNQAQQTNCPGKKNFYTRAAFLNALQSYAKFAKAGSDDDGKREIAAFFAHVTHETGSLCYIEENNVPASMNYCNPSFTQYPCNPSKRYYGRGPLQLSWNYNYGAAGKSIGFDGLNSPETVATNAVTSFKTALWFWMTNVHQSIGQGFGATIRIVNSMECDGGNPSTVQSRVQYYTQYCNEFGVATGTNLYC</sequence>